<feature type="chain" id="PRO_5011590955" evidence="2">
    <location>
        <begin position="27"/>
        <end position="1635"/>
    </location>
</feature>
<dbReference type="RefSeq" id="WP_020875455.1">
    <property type="nucleotide sequence ID" value="NZ_ATHJ01000027.1"/>
</dbReference>
<evidence type="ECO:0000313" key="3">
    <source>
        <dbReference type="EMBL" id="EPR44437.1"/>
    </source>
</evidence>
<dbReference type="EMBL" id="ATHJ01000027">
    <property type="protein sequence ID" value="EPR44437.1"/>
    <property type="molecule type" value="Genomic_DNA"/>
</dbReference>
<evidence type="ECO:0000256" key="2">
    <source>
        <dbReference type="SAM" id="SignalP"/>
    </source>
</evidence>
<proteinExistence type="predicted"/>
<feature type="region of interest" description="Disordered" evidence="1">
    <location>
        <begin position="608"/>
        <end position="630"/>
    </location>
</feature>
<name>S7U566_DESML</name>
<protein>
    <submittedName>
        <fullName evidence="3">Uncharacterized protein</fullName>
    </submittedName>
</protein>
<evidence type="ECO:0000256" key="1">
    <source>
        <dbReference type="SAM" id="MobiDB-lite"/>
    </source>
</evidence>
<keyword evidence="2" id="KW-0732">Signal</keyword>
<comment type="caution">
    <text evidence="3">The sequence shown here is derived from an EMBL/GenBank/DDBJ whole genome shotgun (WGS) entry which is preliminary data.</text>
</comment>
<gene>
    <name evidence="3" type="ORF">dsmv_3807</name>
</gene>
<sequence length="1635" mass="181218">MLTQMKPARTVLFCLFIFLAAGQAYGARQEPGDLRGLWQVQDRPESVVRITQTGGSITGVWASVSPESQTGYGFKPGDWFLRASWGGASWQGEIHTRFRLLYKTLCPHTWDRAAEVDLKPGPDGDTLEGHYQGSDIKGDCVIRKGALKPVTLRRIRQGLELSGYWRVTSGKAAGWMMYGRTFAGGRVALDTAPGVVIGTTWSRSGTDLLTSRSGPAPFKGELDGRVTPPGILTALRNATVSVDRQGRILTGKPSPGELAEEGALQLRRENWRVEILKDRTHYGFNPGSRERPGLRSRGLEGGPTARIVFERRDTPFHMIPGEVVTARLRVIDPAGNILRETFADRRPTPRSQGLTLEIANRSLYGLGTWNGLQDEATQTSFPAGAYTLELVVRDGMAEQTLTHRVSLGQGLQITGVTEYFAPEYEDAAIDFLWIPNDTEPEKVVLEVYGGADGAELILSREVSPRLMLSAGGQVRLQPVSAPRSGEGNWRVYWNGTDDRNAPVNWTALIPFRIVLRVLGKDGDWHTAEAAVTVKIVDLKIIPRELPRLSGEEAGWYAEHEMPADANVGDNPDEVGLLPVYAKLIIRDAGDNRRAAKRAVDVDWSYTFSPGDSRDRPRSPGFYPPGRGISETPLNRVTIPLIYDTDAKEGRSRVRYQMPARAEGQNELTRQRIPADRFKIHAHLTNLPEIQKESAEYVIGPGKPARIRQIFPDEIRDRFHISEDRDPEDRDRLVSNNFEFEYLDDVSEYIDTVATYAVRWGTVGLDLTPPMPVTWLLQKALIEIRDAAEDWSREERKYPTRYLGIVNDVPFRGFWGEEQRPVPVFLAGYAGEDHARLKGGQAFLVMFEVSDRYGNKIPVTGKKARRIHTMVNDKAGLVPPFVLASDSGDNQFRYGAPKNYSPFGPATAVTPPGVHAFYYVAGIRGFSKTLSTDLESLQTELQKYGEQFLKPPSLGNTDEIDSRLNIFAEIDGKAYAQKNDIRLIRPGSFSAQPGELEKWVKWMVFAEVHDKETFMLDLKFGMIPFAGDLREILVYHLKSYLDRELGILDEIAYYLSGIGLLADFGYLLPPAGLSLNAFLVSAKAQIKLIRPGTKAARGFGEFLAPLKSAVKTALNDPRNADNLSKVVSEITHISNLVGVAEDAVKKGGVSLLHERMRKLARYLDHPVCNPDGCLWELNRLPPRQIGKTLDEIPDALDEIYGIATQSFQGRKLTDDEFADIVSFLLEIKTDKGLSSRTVANIADLLSLLEDPLTTLQKLHRIQAGRLRRAAAFFNDRIFKKAVEGDPRVFPTFVGALAEHGDEGRLFFETWSRNAEGYQDVATLVRNTVKTRDSPRDMMKELIKISGILNDAVPTLITIVKHERFAGKGVRQGLGGSDGLKALLSVIAGVTRADVTQSAAEETLRIAELLTRVGPPASGRYIQLLDIGRVFDNLGAVRYNMYMEAVKFFRRNGSYVPGILEQASIGSTRNILLVAGSKRNALNYALEIVGTHWLVRKGIRIQISAGQTVPGALRELPAIRKIDIEAFGWKHQRSIDPQGTLEADVELNIPEIAGNFVIDWKNYGFSGKPEPSDIAKAVEALKNRAVENVIFLSPRIWSPDAAKQISDAAKAANLNGGLLLGQVIGEGELALFLRVVE</sequence>
<keyword evidence="4" id="KW-1185">Reference proteome</keyword>
<dbReference type="Proteomes" id="UP000014977">
    <property type="component" value="Unassembled WGS sequence"/>
</dbReference>
<reference evidence="3 4" key="1">
    <citation type="journal article" date="2013" name="Genome Announc.">
        <title>Draft genome sequences for three mercury-methylating, sulfate-reducing bacteria.</title>
        <authorList>
            <person name="Brown S.D."/>
            <person name="Hurt R.A.Jr."/>
            <person name="Gilmour C.C."/>
            <person name="Elias D.A."/>
        </authorList>
    </citation>
    <scope>NUCLEOTIDE SEQUENCE [LARGE SCALE GENOMIC DNA]</scope>
    <source>
        <strain evidence="3 4">DSM 2059</strain>
    </source>
</reference>
<organism evidence="3 4">
    <name type="scientific">Desulfococcus multivorans DSM 2059</name>
    <dbReference type="NCBI Taxonomy" id="1121405"/>
    <lineage>
        <taxon>Bacteria</taxon>
        <taxon>Pseudomonadati</taxon>
        <taxon>Thermodesulfobacteriota</taxon>
        <taxon>Desulfobacteria</taxon>
        <taxon>Desulfobacterales</taxon>
        <taxon>Desulfococcaceae</taxon>
        <taxon>Desulfococcus</taxon>
    </lineage>
</organism>
<accession>S7U566</accession>
<feature type="signal peptide" evidence="2">
    <location>
        <begin position="1"/>
        <end position="26"/>
    </location>
</feature>
<evidence type="ECO:0000313" key="4">
    <source>
        <dbReference type="Proteomes" id="UP000014977"/>
    </source>
</evidence>